<name>A0A1W1BNA8_9ZZZZ</name>
<dbReference type="InterPro" id="IPR051199">
    <property type="entry name" value="LPS_LOS_Heptosyltrfase"/>
</dbReference>
<dbReference type="GO" id="GO:0008713">
    <property type="term" value="F:ADP-heptose-lipopolysaccharide heptosyltransferase activity"/>
    <property type="evidence" value="ECO:0007669"/>
    <property type="project" value="TreeGrafter"/>
</dbReference>
<dbReference type="EC" id="2.4.1.-" evidence="3"/>
<keyword evidence="2 3" id="KW-0808">Transferase</keyword>
<dbReference type="GO" id="GO:0009244">
    <property type="term" value="P:lipopolysaccharide core region biosynthetic process"/>
    <property type="evidence" value="ECO:0007669"/>
    <property type="project" value="TreeGrafter"/>
</dbReference>
<sequence>MKRVLIIHTFGLGDMVMFTPALQKLVELYPDVSVDYLIFQKIASAPIKKHKATNQIYYSDFQIKNILKTILEVRKSRYDMMITTSGTDPLKSGIFGLSLRSKIKVGEYKRWYHKLFFDKSVRYIEKLHRVENNNLLVSDKKENSYHLRFFGIDPVISKKGRITLGIHAGSNPLYKEKRWAKEKFATLIDLLKKRYNSLDVVIFAGPEEEEESRYIAEVTNSLLISGYSLEEVAKHIAKCDIFINSDSGLGHIAGCFDVEVYSIFGPAKDYKAKVFSKNAYVIKLGLECQPCYGTKRLKMCKNFECLYGLTPQMVFDKVVTTSKVLQDAR</sequence>
<accession>A0A1W1BNA8</accession>
<dbReference type="PANTHER" id="PTHR30160:SF1">
    <property type="entry name" value="LIPOPOLYSACCHARIDE 1,2-N-ACETYLGLUCOSAMINETRANSFERASE-RELATED"/>
    <property type="match status" value="1"/>
</dbReference>
<protein>
    <submittedName>
        <fullName evidence="3">ADP-heptose--lipooligosaccharide heptosyltransferase II</fullName>
        <ecNumber evidence="3">2.4.1.-</ecNumber>
    </submittedName>
</protein>
<dbReference type="GO" id="GO:0005829">
    <property type="term" value="C:cytosol"/>
    <property type="evidence" value="ECO:0007669"/>
    <property type="project" value="TreeGrafter"/>
</dbReference>
<evidence type="ECO:0000256" key="2">
    <source>
        <dbReference type="ARBA" id="ARBA00022679"/>
    </source>
</evidence>
<proteinExistence type="predicted"/>
<gene>
    <name evidence="3" type="ORF">MNB_SM-7-638</name>
</gene>
<dbReference type="CDD" id="cd03789">
    <property type="entry name" value="GT9_LPS_heptosyltransferase"/>
    <property type="match status" value="1"/>
</dbReference>
<dbReference type="Gene3D" id="3.40.50.2000">
    <property type="entry name" value="Glycogen Phosphorylase B"/>
    <property type="match status" value="2"/>
</dbReference>
<evidence type="ECO:0000313" key="3">
    <source>
        <dbReference type="EMBL" id="SFV54986.1"/>
    </source>
</evidence>
<dbReference type="InterPro" id="IPR002201">
    <property type="entry name" value="Glyco_trans_9"/>
</dbReference>
<dbReference type="Pfam" id="PF01075">
    <property type="entry name" value="Glyco_transf_9"/>
    <property type="match status" value="1"/>
</dbReference>
<organism evidence="3">
    <name type="scientific">hydrothermal vent metagenome</name>
    <dbReference type="NCBI Taxonomy" id="652676"/>
    <lineage>
        <taxon>unclassified sequences</taxon>
        <taxon>metagenomes</taxon>
        <taxon>ecological metagenomes</taxon>
    </lineage>
</organism>
<evidence type="ECO:0000256" key="1">
    <source>
        <dbReference type="ARBA" id="ARBA00022676"/>
    </source>
</evidence>
<dbReference type="SUPFAM" id="SSF53756">
    <property type="entry name" value="UDP-Glycosyltransferase/glycogen phosphorylase"/>
    <property type="match status" value="1"/>
</dbReference>
<keyword evidence="1 3" id="KW-0328">Glycosyltransferase</keyword>
<reference evidence="3" key="1">
    <citation type="submission" date="2016-10" db="EMBL/GenBank/DDBJ databases">
        <authorList>
            <person name="de Groot N.N."/>
        </authorList>
    </citation>
    <scope>NUCLEOTIDE SEQUENCE</scope>
</reference>
<dbReference type="AlphaFoldDB" id="A0A1W1BNA8"/>
<dbReference type="EMBL" id="FPHB01000028">
    <property type="protein sequence ID" value="SFV54986.1"/>
    <property type="molecule type" value="Genomic_DNA"/>
</dbReference>
<dbReference type="PANTHER" id="PTHR30160">
    <property type="entry name" value="TETRAACYLDISACCHARIDE 4'-KINASE-RELATED"/>
    <property type="match status" value="1"/>
</dbReference>